<keyword evidence="2" id="KW-1133">Transmembrane helix</keyword>
<feature type="transmembrane region" description="Helical" evidence="2">
    <location>
        <begin position="37"/>
        <end position="54"/>
    </location>
</feature>
<name>A0ABC8SGH5_9AQUA</name>
<keyword evidence="4" id="KW-1185">Reference proteome</keyword>
<dbReference type="Proteomes" id="UP001642360">
    <property type="component" value="Unassembled WGS sequence"/>
</dbReference>
<evidence type="ECO:0000256" key="2">
    <source>
        <dbReference type="SAM" id="Phobius"/>
    </source>
</evidence>
<feature type="non-terminal residue" evidence="3">
    <location>
        <position position="79"/>
    </location>
</feature>
<gene>
    <name evidence="3" type="ORF">ILEXP_LOCUS24791</name>
</gene>
<evidence type="ECO:0000313" key="3">
    <source>
        <dbReference type="EMBL" id="CAK9156286.1"/>
    </source>
</evidence>
<accession>A0ABC8SGH5</accession>
<comment type="caution">
    <text evidence="3">The sequence shown here is derived from an EMBL/GenBank/DDBJ whole genome shotgun (WGS) entry which is preliminary data.</text>
</comment>
<proteinExistence type="predicted"/>
<evidence type="ECO:0000313" key="4">
    <source>
        <dbReference type="Proteomes" id="UP001642360"/>
    </source>
</evidence>
<protein>
    <submittedName>
        <fullName evidence="3">Uncharacterized protein</fullName>
    </submittedName>
</protein>
<evidence type="ECO:0000256" key="1">
    <source>
        <dbReference type="SAM" id="MobiDB-lite"/>
    </source>
</evidence>
<feature type="non-terminal residue" evidence="3">
    <location>
        <position position="1"/>
    </location>
</feature>
<organism evidence="3 4">
    <name type="scientific">Ilex paraguariensis</name>
    <name type="common">yerba mate</name>
    <dbReference type="NCBI Taxonomy" id="185542"/>
    <lineage>
        <taxon>Eukaryota</taxon>
        <taxon>Viridiplantae</taxon>
        <taxon>Streptophyta</taxon>
        <taxon>Embryophyta</taxon>
        <taxon>Tracheophyta</taxon>
        <taxon>Spermatophyta</taxon>
        <taxon>Magnoliopsida</taxon>
        <taxon>eudicotyledons</taxon>
        <taxon>Gunneridae</taxon>
        <taxon>Pentapetalae</taxon>
        <taxon>asterids</taxon>
        <taxon>campanulids</taxon>
        <taxon>Aquifoliales</taxon>
        <taxon>Aquifoliaceae</taxon>
        <taxon>Ilex</taxon>
    </lineage>
</organism>
<dbReference type="EMBL" id="CAUOFW020002835">
    <property type="protein sequence ID" value="CAK9156286.1"/>
    <property type="molecule type" value="Genomic_DNA"/>
</dbReference>
<keyword evidence="2" id="KW-0472">Membrane</keyword>
<keyword evidence="2" id="KW-0812">Transmembrane</keyword>
<reference evidence="3 4" key="1">
    <citation type="submission" date="2024-02" db="EMBL/GenBank/DDBJ databases">
        <authorList>
            <person name="Vignale AGUSTIN F."/>
            <person name="Sosa J E."/>
            <person name="Modenutti C."/>
        </authorList>
    </citation>
    <scope>NUCLEOTIDE SEQUENCE [LARGE SCALE GENOMIC DNA]</scope>
</reference>
<dbReference type="AlphaFoldDB" id="A0ABC8SGH5"/>
<sequence>APNCPISPKVHHSLTRTPMARHLGFCVEAFDPIEGHLLAFFPLFSIGALLLYMARTKRPGLGPSSPPPDDSTSPKRTGE</sequence>
<feature type="region of interest" description="Disordered" evidence="1">
    <location>
        <begin position="57"/>
        <end position="79"/>
    </location>
</feature>